<dbReference type="InterPro" id="IPR005135">
    <property type="entry name" value="Endo/exonuclease/phosphatase"/>
</dbReference>
<evidence type="ECO:0000259" key="1">
    <source>
        <dbReference type="Pfam" id="PF14529"/>
    </source>
</evidence>
<dbReference type="GO" id="GO:0003824">
    <property type="term" value="F:catalytic activity"/>
    <property type="evidence" value="ECO:0007669"/>
    <property type="project" value="InterPro"/>
</dbReference>
<sequence>MLTETFLTHEPKELIVPKYKGYFSEAKKTEGRPSGGLAIFVGPRFAQSKVMFKSDHIIGVEIGDTTYATAYFSPNTPVAEIILEVHELIMNQSTTSIVMYGDFNCRIDGREQRGVDLSEALGHLNLRLMNDPQEMTYIAHNGRSAIDLIFASDNIAPKVKMITQATVERKHQRITVTIQQSNSLIKTGSKRPSAAIRRISSIELEKALPMMKETEDRSLEDIYKQLHEIIKKSARERIPRTRKNKVWYDKECRELKSQAISKIGTEEYRQLRRRYKTTTNEKRMRYEARIFEDKVQMSRCKPWLMLPKKKPTGVPRIDLCSFEKYYEDFYAATGDTGEPSLDDGHPDQSGEWYNEYITNEEITGRLKRMKRGKAVGPDSVAAEIFKDNTILVPIVSRMFNKILDSGRIPQEWRSAHVKPLYKGKGSPEDISSYRCINLTSHLYKTFTGVLADRVTTQCLPQISENQHGFLPHR</sequence>
<dbReference type="KEGG" id="goe:108865137"/>
<dbReference type="Pfam" id="PF14529">
    <property type="entry name" value="Exo_endo_phos_2"/>
    <property type="match status" value="1"/>
</dbReference>
<dbReference type="AlphaFoldDB" id="A0AAJ7L6M7"/>
<name>A0AAJ7L6M7_9ACAR</name>
<dbReference type="GeneID" id="108865137"/>
<protein>
    <submittedName>
        <fullName evidence="3">Uncharacterized protein LOC108865137</fullName>
    </submittedName>
</protein>
<gene>
    <name evidence="3" type="primary">LOC108865137</name>
</gene>
<proteinExistence type="predicted"/>
<dbReference type="InterPro" id="IPR036691">
    <property type="entry name" value="Endo/exonu/phosph_ase_sf"/>
</dbReference>
<dbReference type="PANTHER" id="PTHR19446">
    <property type="entry name" value="REVERSE TRANSCRIPTASES"/>
    <property type="match status" value="1"/>
</dbReference>
<reference evidence="3" key="1">
    <citation type="submission" date="2025-08" db="UniProtKB">
        <authorList>
            <consortium name="RefSeq"/>
        </authorList>
    </citation>
    <scope>IDENTIFICATION</scope>
</reference>
<evidence type="ECO:0000313" key="3">
    <source>
        <dbReference type="RefSeq" id="XP_018497357.1"/>
    </source>
</evidence>
<evidence type="ECO:0000313" key="2">
    <source>
        <dbReference type="Proteomes" id="UP000694867"/>
    </source>
</evidence>
<organism evidence="2 3">
    <name type="scientific">Galendromus occidentalis</name>
    <name type="common">western predatory mite</name>
    <dbReference type="NCBI Taxonomy" id="34638"/>
    <lineage>
        <taxon>Eukaryota</taxon>
        <taxon>Metazoa</taxon>
        <taxon>Ecdysozoa</taxon>
        <taxon>Arthropoda</taxon>
        <taxon>Chelicerata</taxon>
        <taxon>Arachnida</taxon>
        <taxon>Acari</taxon>
        <taxon>Parasitiformes</taxon>
        <taxon>Mesostigmata</taxon>
        <taxon>Gamasina</taxon>
        <taxon>Phytoseioidea</taxon>
        <taxon>Phytoseiidae</taxon>
        <taxon>Typhlodrominae</taxon>
        <taxon>Galendromus</taxon>
    </lineage>
</organism>
<dbReference type="RefSeq" id="XP_018497357.1">
    <property type="nucleotide sequence ID" value="XM_018641841.1"/>
</dbReference>
<keyword evidence="2" id="KW-1185">Reference proteome</keyword>
<accession>A0AAJ7L6M7</accession>
<feature type="domain" description="Endonuclease/exonuclease/phosphatase" evidence="1">
    <location>
        <begin position="68"/>
        <end position="167"/>
    </location>
</feature>
<dbReference type="Gene3D" id="3.60.10.10">
    <property type="entry name" value="Endonuclease/exonuclease/phosphatase"/>
    <property type="match status" value="1"/>
</dbReference>
<dbReference type="SUPFAM" id="SSF56219">
    <property type="entry name" value="DNase I-like"/>
    <property type="match status" value="1"/>
</dbReference>
<dbReference type="Proteomes" id="UP000694867">
    <property type="component" value="Unplaced"/>
</dbReference>